<evidence type="ECO:0000313" key="2">
    <source>
        <dbReference type="Proteomes" id="UP000053480"/>
    </source>
</evidence>
<evidence type="ECO:0000313" key="1">
    <source>
        <dbReference type="EMBL" id="MEW9491851.1"/>
    </source>
</evidence>
<name>A0ACC6TPQ9_9CREN</name>
<reference evidence="1" key="1">
    <citation type="submission" date="2024-07" db="EMBL/GenBank/DDBJ databases">
        <title>Metagenome and Metagenome-Assembled Genomes of Archaea from a hot spring from the geothermal field of Los Azufres, Mexico.</title>
        <authorList>
            <person name="Marin-Paredes R."/>
            <person name="Martinez-Romero E."/>
            <person name="Servin-Garciduenas L.E."/>
        </authorList>
    </citation>
    <scope>NUCLEOTIDE SEQUENCE</scope>
    <source>
        <strain evidence="1">AZ1-454</strain>
    </source>
</reference>
<gene>
    <name evidence="1" type="ORF">TQ35_0006585</name>
</gene>
<comment type="caution">
    <text evidence="1">The sequence shown here is derived from an EMBL/GenBank/DDBJ whole genome shotgun (WGS) entry which is preliminary data.</text>
</comment>
<organism evidence="1 2">
    <name type="scientific">Candidatus Aramenus sulfurataquae</name>
    <dbReference type="NCBI Taxonomy" id="1326980"/>
    <lineage>
        <taxon>Archaea</taxon>
        <taxon>Thermoproteota</taxon>
        <taxon>Thermoprotei</taxon>
        <taxon>Sulfolobales</taxon>
        <taxon>Sulfolobaceae</taxon>
        <taxon>Candidatus Aramenus</taxon>
    </lineage>
</organism>
<accession>A0ACC6TPQ9</accession>
<proteinExistence type="predicted"/>
<protein>
    <submittedName>
        <fullName evidence="1">Uncharacterized protein</fullName>
    </submittedName>
</protein>
<dbReference type="EMBL" id="JZWS03000008">
    <property type="protein sequence ID" value="MEW9491851.1"/>
    <property type="molecule type" value="Genomic_DNA"/>
</dbReference>
<dbReference type="Proteomes" id="UP000053480">
    <property type="component" value="Unassembled WGS sequence"/>
</dbReference>
<sequence>MKALIVAVVSKLPSGNKIPFHPVDERGNSLDVVVKESASFLSEEDFLKDEKFEVSKVVFLSSTLSFTLRDPPPDYASLEGQLKEKAKEFFGDTRSFVLPSSGVFVSNGVVHDHREGISNYELFLYLNLYKTLMEEVPDLVVLDVSLASSVESLASSRATELAVYDFASTKKKEVEVMQVASPPCFAENEEVKLYATKREVVRKVDLADFFTKEIKLVKQAGEKGINATGKSDIYGVGKAIQYGLPLALLYLVKEAKLENFVKEEELERKIRESIKVNKSEKLYLVEAGLEAHENSIYYYMGYHFIQNYKKLAEGEEFDVDRILEVSELMGEGRRVVINAELKRIKELASLLEKETEVSLDYLLKLGEMKVSDWLRKRKVEEETECEFDKVRMVSHAGFERRSTVVKVKEGKILLKYREECVEEIINGVKNLDKEES</sequence>